<proteinExistence type="predicted"/>
<evidence type="ECO:0000256" key="1">
    <source>
        <dbReference type="ARBA" id="ARBA00023015"/>
    </source>
</evidence>
<keyword evidence="2" id="KW-0238">DNA-binding</keyword>
<dbReference type="InterPro" id="IPR009057">
    <property type="entry name" value="Homeodomain-like_sf"/>
</dbReference>
<dbReference type="SMART" id="SM00342">
    <property type="entry name" value="HTH_ARAC"/>
    <property type="match status" value="1"/>
</dbReference>
<keyword evidence="3" id="KW-0804">Transcription</keyword>
<keyword evidence="1" id="KW-0805">Transcription regulation</keyword>
<dbReference type="InterPro" id="IPR037923">
    <property type="entry name" value="HTH-like"/>
</dbReference>
<reference evidence="6" key="1">
    <citation type="submission" date="2016-04" db="EMBL/GenBank/DDBJ databases">
        <authorList>
            <person name="Strepis N."/>
        </authorList>
    </citation>
    <scope>NUCLEOTIDE SEQUENCE [LARGE SCALE GENOMIC DNA]</scope>
</reference>
<dbReference type="AlphaFoldDB" id="A0A1W1IC10"/>
<evidence type="ECO:0000259" key="4">
    <source>
        <dbReference type="PROSITE" id="PS01124"/>
    </source>
</evidence>
<evidence type="ECO:0000256" key="2">
    <source>
        <dbReference type="ARBA" id="ARBA00023125"/>
    </source>
</evidence>
<dbReference type="Gene3D" id="1.10.10.60">
    <property type="entry name" value="Homeodomain-like"/>
    <property type="match status" value="2"/>
</dbReference>
<protein>
    <submittedName>
        <fullName evidence="5">Helix turn helix arabinose operon control protein</fullName>
    </submittedName>
</protein>
<sequence>MDKFIYRKAAGITALSAKMTDFSYKMHSHREYAIGVTLRGIQEYSLDGNVQLSHKNGIMLFNPEQVHNGMAHDAQGLEYVMLYIDPALLMDVRGKNEMVRFSEPVVYDPALEKKILMLSDAIFLKKDEALCNEMLLSLTDSLTETTEPADHKKDNVRINTAKDMLHANPDQLLKLDDICSELQLSKFQFIRMFKAQTGITPYQYFLNCKIEHAKQLIETKRDVYAAVAECGFVDLTHLNKHFKSVFGITAYEYLTHLNGK</sequence>
<name>A0A1W1IC10_9LACT</name>
<dbReference type="SUPFAM" id="SSF51215">
    <property type="entry name" value="Regulatory protein AraC"/>
    <property type="match status" value="1"/>
</dbReference>
<dbReference type="InterPro" id="IPR003313">
    <property type="entry name" value="AraC-bd"/>
</dbReference>
<dbReference type="RefSeq" id="WP_086941472.1">
    <property type="nucleotide sequence ID" value="NZ_FONM01000002.1"/>
</dbReference>
<dbReference type="GO" id="GO:0043565">
    <property type="term" value="F:sequence-specific DNA binding"/>
    <property type="evidence" value="ECO:0007669"/>
    <property type="project" value="InterPro"/>
</dbReference>
<dbReference type="PANTHER" id="PTHR46796:SF2">
    <property type="entry name" value="TRANSCRIPTIONAL REGULATORY PROTEIN"/>
    <property type="match status" value="1"/>
</dbReference>
<gene>
    <name evidence="5" type="ORF">TPAS_240</name>
</gene>
<dbReference type="SUPFAM" id="SSF46689">
    <property type="entry name" value="Homeodomain-like"/>
    <property type="match status" value="2"/>
</dbReference>
<evidence type="ECO:0000313" key="6">
    <source>
        <dbReference type="Proteomes" id="UP000195985"/>
    </source>
</evidence>
<dbReference type="Pfam" id="PF02311">
    <property type="entry name" value="AraC_binding"/>
    <property type="match status" value="1"/>
</dbReference>
<keyword evidence="6" id="KW-1185">Reference proteome</keyword>
<dbReference type="InterPro" id="IPR050204">
    <property type="entry name" value="AraC_XylS_family_regulators"/>
</dbReference>
<dbReference type="Proteomes" id="UP000195985">
    <property type="component" value="Unassembled WGS sequence"/>
</dbReference>
<dbReference type="InterPro" id="IPR018060">
    <property type="entry name" value="HTH_AraC"/>
</dbReference>
<dbReference type="OrthoDB" id="9813413at2"/>
<accession>A0A1W1IC10</accession>
<organism evidence="5 6">
    <name type="scientific">Trichococcus pasteurii</name>
    <dbReference type="NCBI Taxonomy" id="43064"/>
    <lineage>
        <taxon>Bacteria</taxon>
        <taxon>Bacillati</taxon>
        <taxon>Bacillota</taxon>
        <taxon>Bacilli</taxon>
        <taxon>Lactobacillales</taxon>
        <taxon>Carnobacteriaceae</taxon>
        <taxon>Trichococcus</taxon>
    </lineage>
</organism>
<dbReference type="STRING" id="43064.SAMN04488086_102248"/>
<evidence type="ECO:0000256" key="3">
    <source>
        <dbReference type="ARBA" id="ARBA00023163"/>
    </source>
</evidence>
<dbReference type="GO" id="GO:0003700">
    <property type="term" value="F:DNA-binding transcription factor activity"/>
    <property type="evidence" value="ECO:0007669"/>
    <property type="project" value="InterPro"/>
</dbReference>
<evidence type="ECO:0000313" key="5">
    <source>
        <dbReference type="EMBL" id="SLM50568.1"/>
    </source>
</evidence>
<dbReference type="EMBL" id="FWEY01000001">
    <property type="protein sequence ID" value="SLM50568.1"/>
    <property type="molecule type" value="Genomic_DNA"/>
</dbReference>
<dbReference type="PROSITE" id="PS01124">
    <property type="entry name" value="HTH_ARAC_FAMILY_2"/>
    <property type="match status" value="1"/>
</dbReference>
<feature type="domain" description="HTH araC/xylS-type" evidence="4">
    <location>
        <begin position="159"/>
        <end position="256"/>
    </location>
</feature>
<dbReference type="Pfam" id="PF12833">
    <property type="entry name" value="HTH_18"/>
    <property type="match status" value="1"/>
</dbReference>
<dbReference type="PANTHER" id="PTHR46796">
    <property type="entry name" value="HTH-TYPE TRANSCRIPTIONAL ACTIVATOR RHAS-RELATED"/>
    <property type="match status" value="1"/>
</dbReference>